<feature type="transmembrane region" description="Helical" evidence="5">
    <location>
        <begin position="236"/>
        <end position="257"/>
    </location>
</feature>
<protein>
    <submittedName>
        <fullName evidence="6">Mn2+/Fe2+ NRAMP family transporter</fullName>
    </submittedName>
</protein>
<dbReference type="EMBL" id="SLUP01000003">
    <property type="protein sequence ID" value="TCL67038.1"/>
    <property type="molecule type" value="Genomic_DNA"/>
</dbReference>
<dbReference type="PANTHER" id="PTHR11706:SF3">
    <property type="entry name" value="METAL ION TRANSPORT PROTEIN"/>
    <property type="match status" value="1"/>
</dbReference>
<reference evidence="6 7" key="1">
    <citation type="submission" date="2019-03" db="EMBL/GenBank/DDBJ databases">
        <title>Genomic Encyclopedia of Type Strains, Phase IV (KMG-IV): sequencing the most valuable type-strain genomes for metagenomic binning, comparative biology and taxonomic classification.</title>
        <authorList>
            <person name="Goeker M."/>
        </authorList>
    </citation>
    <scope>NUCLEOTIDE SEQUENCE [LARGE SCALE GENOMIC DNA]</scope>
    <source>
        <strain evidence="6 7">DSM 18792</strain>
    </source>
</reference>
<feature type="transmembrane region" description="Helical" evidence="5">
    <location>
        <begin position="327"/>
        <end position="347"/>
    </location>
</feature>
<feature type="transmembrane region" description="Helical" evidence="5">
    <location>
        <begin position="77"/>
        <end position="105"/>
    </location>
</feature>
<comment type="caution">
    <text evidence="6">The sequence shown here is derived from an EMBL/GenBank/DDBJ whole genome shotgun (WGS) entry which is preliminary data.</text>
</comment>
<dbReference type="InterPro" id="IPR001046">
    <property type="entry name" value="NRAMP_fam"/>
</dbReference>
<dbReference type="NCBIfam" id="NF037982">
    <property type="entry name" value="Nramp_1"/>
    <property type="match status" value="1"/>
</dbReference>
<dbReference type="AlphaFoldDB" id="A0A4R1RLD8"/>
<evidence type="ECO:0000256" key="2">
    <source>
        <dbReference type="ARBA" id="ARBA00022692"/>
    </source>
</evidence>
<organism evidence="6 7">
    <name type="scientific">Mariniflexile fucanivorans</name>
    <dbReference type="NCBI Taxonomy" id="264023"/>
    <lineage>
        <taxon>Bacteria</taxon>
        <taxon>Pseudomonadati</taxon>
        <taxon>Bacteroidota</taxon>
        <taxon>Flavobacteriia</taxon>
        <taxon>Flavobacteriales</taxon>
        <taxon>Flavobacteriaceae</taxon>
        <taxon>Mariniflexile</taxon>
    </lineage>
</organism>
<dbReference type="PANTHER" id="PTHR11706">
    <property type="entry name" value="SOLUTE CARRIER PROTEIN FAMILY 11 MEMBER"/>
    <property type="match status" value="1"/>
</dbReference>
<feature type="transmembrane region" description="Helical" evidence="5">
    <location>
        <begin position="392"/>
        <end position="412"/>
    </location>
</feature>
<feature type="transmembrane region" description="Helical" evidence="5">
    <location>
        <begin position="125"/>
        <end position="142"/>
    </location>
</feature>
<evidence type="ECO:0000256" key="4">
    <source>
        <dbReference type="ARBA" id="ARBA00023136"/>
    </source>
</evidence>
<feature type="transmembrane region" description="Helical" evidence="5">
    <location>
        <begin position="37"/>
        <end position="56"/>
    </location>
</feature>
<dbReference type="RefSeq" id="WP_207902838.1">
    <property type="nucleotide sequence ID" value="NZ_OX156936.1"/>
</dbReference>
<dbReference type="GO" id="GO:0034755">
    <property type="term" value="P:iron ion transmembrane transport"/>
    <property type="evidence" value="ECO:0007669"/>
    <property type="project" value="TreeGrafter"/>
</dbReference>
<keyword evidence="4 5" id="KW-0472">Membrane</keyword>
<comment type="subcellular location">
    <subcellularLocation>
        <location evidence="1">Membrane</location>
        <topology evidence="1">Multi-pass membrane protein</topology>
    </subcellularLocation>
</comment>
<dbReference type="Pfam" id="PF01566">
    <property type="entry name" value="Nramp"/>
    <property type="match status" value="1"/>
</dbReference>
<dbReference type="GO" id="GO:0005384">
    <property type="term" value="F:manganese ion transmembrane transporter activity"/>
    <property type="evidence" value="ECO:0007669"/>
    <property type="project" value="TreeGrafter"/>
</dbReference>
<evidence type="ECO:0000256" key="3">
    <source>
        <dbReference type="ARBA" id="ARBA00022989"/>
    </source>
</evidence>
<dbReference type="GO" id="GO:0015086">
    <property type="term" value="F:cadmium ion transmembrane transporter activity"/>
    <property type="evidence" value="ECO:0007669"/>
    <property type="project" value="TreeGrafter"/>
</dbReference>
<dbReference type="Proteomes" id="UP000295455">
    <property type="component" value="Unassembled WGS sequence"/>
</dbReference>
<evidence type="ECO:0000256" key="1">
    <source>
        <dbReference type="ARBA" id="ARBA00004141"/>
    </source>
</evidence>
<sequence>MFTKLKNLGPGLLFAGAAIGVSHLVQSTRAGADFGLGLLWALLLVNLFKYPFFQFGPRYATATGESLLDGYKKLGKGVLAIYYVLNLATMFTIQTAVTIVTAGLACTLFGDFGSFNFGNKILNSTEIYTILILIVCLFILIFGKYKLLDRLMKIIVITLTISTVVAVIIALTNSSEPLYFNQILPSNSLEIGFLIAFMGWMPAPLDVSVWQSLWTIEKNKETKEYTPQSALFDFNIGYLSTIIIGIGFLLLGTLVMFNSGEIFSNSASVFSGQLINMYTKNLGNWAYIIIGVAAFTTMFSTTLTTLDASPRAMAKTTSLLFKKSSKFNYTFWISLLTLGTVFIFLFLASEMGLLIKIATILSFITAPFYAIINYTLISSKHTPKEWQPSKKLHLLSLLSIVFLIGFSVWYLISL</sequence>
<dbReference type="Gene3D" id="1.20.1740.10">
    <property type="entry name" value="Amino acid/polyamine transporter I"/>
    <property type="match status" value="1"/>
</dbReference>
<accession>A0A4R1RLD8</accession>
<keyword evidence="7" id="KW-1185">Reference proteome</keyword>
<proteinExistence type="predicted"/>
<feature type="transmembrane region" description="Helical" evidence="5">
    <location>
        <begin position="154"/>
        <end position="171"/>
    </location>
</feature>
<feature type="transmembrane region" description="Helical" evidence="5">
    <location>
        <begin position="353"/>
        <end position="372"/>
    </location>
</feature>
<evidence type="ECO:0000313" key="6">
    <source>
        <dbReference type="EMBL" id="TCL67038.1"/>
    </source>
</evidence>
<gene>
    <name evidence="6" type="ORF">EV196_103461</name>
</gene>
<name>A0A4R1RLD8_9FLAO</name>
<evidence type="ECO:0000313" key="7">
    <source>
        <dbReference type="Proteomes" id="UP000295455"/>
    </source>
</evidence>
<keyword evidence="2 5" id="KW-0812">Transmembrane</keyword>
<feature type="transmembrane region" description="Helical" evidence="5">
    <location>
        <begin position="191"/>
        <end position="216"/>
    </location>
</feature>
<keyword evidence="3 5" id="KW-1133">Transmembrane helix</keyword>
<dbReference type="GO" id="GO:0005886">
    <property type="term" value="C:plasma membrane"/>
    <property type="evidence" value="ECO:0007669"/>
    <property type="project" value="TreeGrafter"/>
</dbReference>
<evidence type="ECO:0000256" key="5">
    <source>
        <dbReference type="SAM" id="Phobius"/>
    </source>
</evidence>
<feature type="transmembrane region" description="Helical" evidence="5">
    <location>
        <begin position="285"/>
        <end position="306"/>
    </location>
</feature>